<feature type="compositionally biased region" description="Polar residues" evidence="1">
    <location>
        <begin position="1"/>
        <end position="26"/>
    </location>
</feature>
<keyword evidence="3" id="KW-1185">Reference proteome</keyword>
<accession>A0ABP1FQM0</accession>
<dbReference type="EMBL" id="CAXHTA020000002">
    <property type="protein sequence ID" value="CAL5219857.1"/>
    <property type="molecule type" value="Genomic_DNA"/>
</dbReference>
<dbReference type="PANTHER" id="PTHR36142:SF2">
    <property type="entry name" value="METALLO-HYDROLASE_OXIDOREDUCTASE SUPERFAMILY PROTEIN"/>
    <property type="match status" value="1"/>
</dbReference>
<proteinExistence type="predicted"/>
<feature type="region of interest" description="Disordered" evidence="1">
    <location>
        <begin position="1"/>
        <end position="36"/>
    </location>
</feature>
<gene>
    <name evidence="2" type="primary">g1774</name>
    <name evidence="2" type="ORF">VP750_LOCUS1516</name>
</gene>
<dbReference type="SUPFAM" id="SSF56281">
    <property type="entry name" value="Metallo-hydrolase/oxidoreductase"/>
    <property type="match status" value="1"/>
</dbReference>
<dbReference type="Proteomes" id="UP001497392">
    <property type="component" value="Unassembled WGS sequence"/>
</dbReference>
<evidence type="ECO:0000256" key="1">
    <source>
        <dbReference type="SAM" id="MobiDB-lite"/>
    </source>
</evidence>
<evidence type="ECO:0000313" key="2">
    <source>
        <dbReference type="EMBL" id="CAL5219857.1"/>
    </source>
</evidence>
<reference evidence="2 3" key="1">
    <citation type="submission" date="2024-06" db="EMBL/GenBank/DDBJ databases">
        <authorList>
            <person name="Kraege A."/>
            <person name="Thomma B."/>
        </authorList>
    </citation>
    <scope>NUCLEOTIDE SEQUENCE [LARGE SCALE GENOMIC DNA]</scope>
</reference>
<protein>
    <submittedName>
        <fullName evidence="2">G1774 protein</fullName>
    </submittedName>
</protein>
<sequence length="301" mass="32230">MSQMTPNTAAESARTVSCSAVSQAASPDTERAGSSGRGIEYTSYEANSWSCLFRQSGVKILVDPWLVDELTFAGQRWLYRGKKTHISPVDPDELAKGCDAVVLSQGLPDHAHEPTLKRIAKDTLVIASTAGAAVAESLGFRNVRTLDHGQEMTLGNGKLRIKATVGALVGPPWAKRENGFLFTETTYGGVSLYYEPHCDYDVQSLQGTDSVDIVITPGVNQELLSFPLVMGKDNVVGLLKRLTPKVFLPLVNAEFDSEGPLSSLISEKGNVAGLPDVLKAEGLRDIELVVPDPGKATSVVC</sequence>
<organism evidence="2 3">
    <name type="scientific">Coccomyxa viridis</name>
    <dbReference type="NCBI Taxonomy" id="1274662"/>
    <lineage>
        <taxon>Eukaryota</taxon>
        <taxon>Viridiplantae</taxon>
        <taxon>Chlorophyta</taxon>
        <taxon>core chlorophytes</taxon>
        <taxon>Trebouxiophyceae</taxon>
        <taxon>Trebouxiophyceae incertae sedis</taxon>
        <taxon>Coccomyxaceae</taxon>
        <taxon>Coccomyxa</taxon>
    </lineage>
</organism>
<name>A0ABP1FQM0_9CHLO</name>
<dbReference type="Pfam" id="PF13483">
    <property type="entry name" value="Lactamase_B_3"/>
    <property type="match status" value="1"/>
</dbReference>
<comment type="caution">
    <text evidence="2">The sequence shown here is derived from an EMBL/GenBank/DDBJ whole genome shotgun (WGS) entry which is preliminary data.</text>
</comment>
<dbReference type="PANTHER" id="PTHR36142">
    <property type="entry name" value="METALLO-HYDROLASE/OXIDOREDUCTASE SUPERFAMILY PROTEIN"/>
    <property type="match status" value="1"/>
</dbReference>
<dbReference type="InterPro" id="IPR036866">
    <property type="entry name" value="RibonucZ/Hydroxyglut_hydro"/>
</dbReference>
<evidence type="ECO:0000313" key="3">
    <source>
        <dbReference type="Proteomes" id="UP001497392"/>
    </source>
</evidence>
<dbReference type="Gene3D" id="3.60.15.10">
    <property type="entry name" value="Ribonuclease Z/Hydroxyacylglutathione hydrolase-like"/>
    <property type="match status" value="1"/>
</dbReference>